<keyword evidence="3" id="KW-0694">RNA-binding</keyword>
<evidence type="ECO:0000256" key="3">
    <source>
        <dbReference type="ARBA" id="ARBA00022884"/>
    </source>
</evidence>
<dbReference type="Gene3D" id="2.40.30.10">
    <property type="entry name" value="Translation factors"/>
    <property type="match status" value="1"/>
</dbReference>
<evidence type="ECO:0000313" key="9">
    <source>
        <dbReference type="EMBL" id="CEL65992.1"/>
    </source>
</evidence>
<organism evidence="9">
    <name type="scientific">Neospora caninum (strain Liverpool)</name>
    <dbReference type="NCBI Taxonomy" id="572307"/>
    <lineage>
        <taxon>Eukaryota</taxon>
        <taxon>Sar</taxon>
        <taxon>Alveolata</taxon>
        <taxon>Apicomplexa</taxon>
        <taxon>Conoidasida</taxon>
        <taxon>Coccidia</taxon>
        <taxon>Eucoccidiorida</taxon>
        <taxon>Eimeriorina</taxon>
        <taxon>Sarcocystidae</taxon>
        <taxon>Neospora</taxon>
    </lineage>
</organism>
<dbReference type="GO" id="GO:0019843">
    <property type="term" value="F:rRNA binding"/>
    <property type="evidence" value="ECO:0007669"/>
    <property type="project" value="UniProtKB-KW"/>
</dbReference>
<dbReference type="GO" id="GO:1990904">
    <property type="term" value="C:ribonucleoprotein complex"/>
    <property type="evidence" value="ECO:0007669"/>
    <property type="project" value="UniProtKB-KW"/>
</dbReference>
<comment type="similarity">
    <text evidence="1">Belongs to the universal ribosomal protein uL3 family.</text>
</comment>
<evidence type="ECO:0000256" key="6">
    <source>
        <dbReference type="ARBA" id="ARBA00035213"/>
    </source>
</evidence>
<protein>
    <recommendedName>
        <fullName evidence="6">Large ribosomal subunit protein uL3c</fullName>
    </recommendedName>
</protein>
<keyword evidence="8" id="KW-0732">Signal</keyword>
<dbReference type="PANTHER" id="PTHR11229:SF16">
    <property type="entry name" value="LARGE RIBOSOMAL SUBUNIT PROTEIN UL3C"/>
    <property type="match status" value="1"/>
</dbReference>
<name>A0A0F7UC73_NEOCL</name>
<feature type="region of interest" description="Disordered" evidence="7">
    <location>
        <begin position="584"/>
        <end position="604"/>
    </location>
</feature>
<dbReference type="GO" id="GO:0003735">
    <property type="term" value="F:structural constituent of ribosome"/>
    <property type="evidence" value="ECO:0007669"/>
    <property type="project" value="InterPro"/>
</dbReference>
<feature type="region of interest" description="Disordered" evidence="7">
    <location>
        <begin position="478"/>
        <end position="507"/>
    </location>
</feature>
<dbReference type="InterPro" id="IPR019927">
    <property type="entry name" value="Ribosomal_uL3_bac/org-type"/>
</dbReference>
<accession>A0A0F7UC73</accession>
<evidence type="ECO:0000256" key="5">
    <source>
        <dbReference type="ARBA" id="ARBA00023274"/>
    </source>
</evidence>
<dbReference type="GO" id="GO:0005840">
    <property type="term" value="C:ribosome"/>
    <property type="evidence" value="ECO:0007669"/>
    <property type="project" value="UniProtKB-KW"/>
</dbReference>
<evidence type="ECO:0000256" key="2">
    <source>
        <dbReference type="ARBA" id="ARBA00022730"/>
    </source>
</evidence>
<feature type="signal peptide" evidence="8">
    <location>
        <begin position="1"/>
        <end position="31"/>
    </location>
</feature>
<keyword evidence="5" id="KW-0687">Ribonucleoprotein</keyword>
<reference evidence="9" key="1">
    <citation type="journal article" date="2015" name="PLoS ONE">
        <title>Comprehensive Evaluation of Toxoplasma gondii VEG and Neospora caninum LIV Genomes with Tachyzoite Stage Transcriptome and Proteome Defines Novel Transcript Features.</title>
        <authorList>
            <person name="Ramaprasad A."/>
            <person name="Mourier T."/>
            <person name="Naeem R."/>
            <person name="Malas T.B."/>
            <person name="Moussa E."/>
            <person name="Panigrahi A."/>
            <person name="Vermont S.J."/>
            <person name="Otto T.D."/>
            <person name="Wastling J."/>
            <person name="Pain A."/>
        </authorList>
    </citation>
    <scope>NUCLEOTIDE SEQUENCE</scope>
    <source>
        <strain evidence="9">Liverpool</strain>
    </source>
</reference>
<dbReference type="GO" id="GO:0006412">
    <property type="term" value="P:translation"/>
    <property type="evidence" value="ECO:0007669"/>
    <property type="project" value="InterPro"/>
</dbReference>
<feature type="chain" id="PRO_5002523077" description="Large ribosomal subunit protein uL3c" evidence="8">
    <location>
        <begin position="32"/>
        <end position="604"/>
    </location>
</feature>
<keyword evidence="2" id="KW-0699">rRNA-binding</keyword>
<dbReference type="NCBIfam" id="TIGR03625">
    <property type="entry name" value="L3_bact"/>
    <property type="match status" value="1"/>
</dbReference>
<keyword evidence="4 9" id="KW-0689">Ribosomal protein</keyword>
<dbReference type="PANTHER" id="PTHR11229">
    <property type="entry name" value="50S RIBOSOMAL PROTEIN L3"/>
    <property type="match status" value="1"/>
</dbReference>
<dbReference type="InterPro" id="IPR000597">
    <property type="entry name" value="Ribosomal_uL3"/>
</dbReference>
<dbReference type="SUPFAM" id="SSF50447">
    <property type="entry name" value="Translation proteins"/>
    <property type="match status" value="1"/>
</dbReference>
<dbReference type="Pfam" id="PF00297">
    <property type="entry name" value="Ribosomal_L3"/>
    <property type="match status" value="1"/>
</dbReference>
<evidence type="ECO:0000256" key="1">
    <source>
        <dbReference type="ARBA" id="ARBA00006540"/>
    </source>
</evidence>
<evidence type="ECO:0000256" key="4">
    <source>
        <dbReference type="ARBA" id="ARBA00022980"/>
    </source>
</evidence>
<dbReference type="InterPro" id="IPR009000">
    <property type="entry name" value="Transl_B-barrel_sf"/>
</dbReference>
<dbReference type="AlphaFoldDB" id="A0A0F7UC73"/>
<sequence>MGAAQGVAPDTPYRWLSSASLSLLFFFLSLGCHEAGESPRPPQAFLPSLFASALPSCPSPSRPSLGSSSSSPFASPLSPFSSRSSSLSCSSLSTSCPLSGRPLASKPLSSFLSSAGAESLPPACRSFLVRLGVGLREGKKGGFQKGSGGGRRAGSKTMWGELASAKGEMHSGRSEECWGESKTSLPSSRVASSLGLAFVSSSVSSSCGPRQSWISPLSSSLCSFSSCAAPAVPKQQLSWEGGSRTPLTVDDALSMRAPLVFSSSFFAPSPGASGPLTSCPLTSCLPSMGSFGSRADEGLDENGASLCYPGARRRRGARDPTALQMIKKYVGLRAPDDPRDYLFDIRWPDQKPEVELLARKIDMTACFSPDGQAEPVTLLQVIPATIVQFLEYGKAVVSYDAPKRRRLFVKRPVLGKLQRVGATGFETATLTVRPPNEFVLGQVLDVSSLMGAKHVHVRALKKAKGFQGIVSRHGFHRGPMTHGSTHHRGPGSVGAGTDPGRVLPGTRMAGRDKAKYATVRNLRVLGFNPKQNLLIVRGSVPGWDMRTVVHVVWERWREECIEDRSRLIEKEREDRLKLVGAVKSSGVKSAKNVGPKKGGGKKKK</sequence>
<evidence type="ECO:0000256" key="7">
    <source>
        <dbReference type="SAM" id="MobiDB-lite"/>
    </source>
</evidence>
<dbReference type="EMBL" id="LN714480">
    <property type="protein sequence ID" value="CEL65992.1"/>
    <property type="molecule type" value="Genomic_DNA"/>
</dbReference>
<gene>
    <name evidence="9" type="ORF">BN1204_018210</name>
</gene>
<evidence type="ECO:0000256" key="8">
    <source>
        <dbReference type="SAM" id="SignalP"/>
    </source>
</evidence>
<proteinExistence type="inferred from homology"/>